<name>A0A7S0VN59_9CRYP</name>
<evidence type="ECO:0000313" key="4">
    <source>
        <dbReference type="EMBL" id="CAD8793018.1"/>
    </source>
</evidence>
<feature type="domain" description="Flavodoxin-like fold" evidence="3">
    <location>
        <begin position="33"/>
        <end position="164"/>
    </location>
</feature>
<protein>
    <recommendedName>
        <fullName evidence="3">Flavodoxin-like fold domain-containing protein</fullName>
    </recommendedName>
</protein>
<dbReference type="SUPFAM" id="SSF52218">
    <property type="entry name" value="Flavoproteins"/>
    <property type="match status" value="1"/>
</dbReference>
<dbReference type="GO" id="GO:0005829">
    <property type="term" value="C:cytosol"/>
    <property type="evidence" value="ECO:0007669"/>
    <property type="project" value="TreeGrafter"/>
</dbReference>
<comment type="similarity">
    <text evidence="1">Belongs to the NAD(P)H dehydrogenase (quinone) family.</text>
</comment>
<dbReference type="InterPro" id="IPR051545">
    <property type="entry name" value="NAD(P)H_dehydrogenase_qn"/>
</dbReference>
<organism evidence="4">
    <name type="scientific">Hemiselmis tepida</name>
    <dbReference type="NCBI Taxonomy" id="464990"/>
    <lineage>
        <taxon>Eukaryota</taxon>
        <taxon>Cryptophyceae</taxon>
        <taxon>Cryptomonadales</taxon>
        <taxon>Hemiselmidaceae</taxon>
        <taxon>Hemiselmis</taxon>
    </lineage>
</organism>
<keyword evidence="2" id="KW-0560">Oxidoreductase</keyword>
<proteinExistence type="inferred from homology"/>
<evidence type="ECO:0000259" key="3">
    <source>
        <dbReference type="Pfam" id="PF02525"/>
    </source>
</evidence>
<dbReference type="Pfam" id="PF02525">
    <property type="entry name" value="Flavodoxin_2"/>
    <property type="match status" value="1"/>
</dbReference>
<dbReference type="EMBL" id="HBFN01012734">
    <property type="protein sequence ID" value="CAD8793018.1"/>
    <property type="molecule type" value="Transcribed_RNA"/>
</dbReference>
<accession>A0A7S0VN59</accession>
<dbReference type="InterPro" id="IPR003680">
    <property type="entry name" value="Flavodoxin_fold"/>
</dbReference>
<evidence type="ECO:0000256" key="2">
    <source>
        <dbReference type="ARBA" id="ARBA00023002"/>
    </source>
</evidence>
<reference evidence="4" key="1">
    <citation type="submission" date="2021-01" db="EMBL/GenBank/DDBJ databases">
        <authorList>
            <person name="Corre E."/>
            <person name="Pelletier E."/>
            <person name="Niang G."/>
            <person name="Scheremetjew M."/>
            <person name="Finn R."/>
            <person name="Kale V."/>
            <person name="Holt S."/>
            <person name="Cochrane G."/>
            <person name="Meng A."/>
            <person name="Brown T."/>
            <person name="Cohen L."/>
        </authorList>
    </citation>
    <scope>NUCLEOTIDE SEQUENCE</scope>
    <source>
        <strain evidence="4">CCMP443</strain>
    </source>
</reference>
<gene>
    <name evidence="4" type="ORF">HTEP1355_LOCUS7303</name>
</gene>
<dbReference type="GO" id="GO:0003955">
    <property type="term" value="F:NAD(P)H dehydrogenase (quinone) activity"/>
    <property type="evidence" value="ECO:0007669"/>
    <property type="project" value="TreeGrafter"/>
</dbReference>
<dbReference type="InterPro" id="IPR029039">
    <property type="entry name" value="Flavoprotein-like_sf"/>
</dbReference>
<evidence type="ECO:0000256" key="1">
    <source>
        <dbReference type="ARBA" id="ARBA00006252"/>
    </source>
</evidence>
<dbReference type="PANTHER" id="PTHR10204:SF34">
    <property type="entry name" value="NAD(P)H DEHYDROGENASE [QUINONE] 1 ISOFORM 1"/>
    <property type="match status" value="1"/>
</dbReference>
<sequence length="250" mass="27535">MWKVPGVAYLATKLNMLSSYVPAPPREEGVKRRILLVHAHPVDESFSCSLAKAIEEGAAEGGHEFKKIDIYRSGFNPIMSAKDRKGYYDNVDFDASKEAALTSDVRGAIAALRWCDSVVFCYPTWWMNTPAAMKGFFDRTLIPGSTWTFPPKPEGSVSLVPGFMNSGATGLVPRLTNIKRVYGVSTYGASQSIVTVAGDNGRNMICTAIRPLFARDCTCGWAGLYNMDFVSPEGKKEFLANVKRIIRDEL</sequence>
<dbReference type="AlphaFoldDB" id="A0A7S0VN59"/>
<dbReference type="Gene3D" id="3.40.50.360">
    <property type="match status" value="1"/>
</dbReference>
<dbReference type="PANTHER" id="PTHR10204">
    <property type="entry name" value="NAD P H OXIDOREDUCTASE-RELATED"/>
    <property type="match status" value="1"/>
</dbReference>